<proteinExistence type="inferred from homology"/>
<name>A0A1B7XWQ3_COLHI</name>
<dbReference type="PRINTS" id="PR00420">
    <property type="entry name" value="RNGMNOXGNASE"/>
</dbReference>
<dbReference type="InterPro" id="IPR003953">
    <property type="entry name" value="FAD-dep_OxRdtase_2_FAD-bd"/>
</dbReference>
<protein>
    <submittedName>
        <fullName evidence="7">FAD binding domain-containing protein</fullName>
    </submittedName>
</protein>
<sequence length="329" mass="35760">MQENATAPFPVLVLLLKTPPSRRISFLASSLAEKSGSQTYIQHPVDLIAVAFVPFSLSFSLALSLALSVSLLFPTPVCSSRKTASAMLDVVIVGAGIAGLSAGISFRRAGHQVRIYERSSLSDEVGAAINVPPNTSRFLTRWGLDPEASGFVKAGPVQLQDPLTMEITSTDANTDNVEMYDAELWYAHRVDLHDTLKRIATSPTGPGAPVTIHPNSCVVGYNPELPAVLMQDGEEIQADLVVAADGIHSIACETVLGEKNPPVPPVHYNSCYRFLIPSEVLEEDPETKFWTEDADGLLRILPDNKTSRRVISYPCRRYVFQVKQNGLSD</sequence>
<evidence type="ECO:0000256" key="2">
    <source>
        <dbReference type="ARBA" id="ARBA00022630"/>
    </source>
</evidence>
<dbReference type="AlphaFoldDB" id="A0A1B7XWQ3"/>
<keyword evidence="5" id="KW-0812">Transmembrane</keyword>
<evidence type="ECO:0000256" key="3">
    <source>
        <dbReference type="ARBA" id="ARBA00023002"/>
    </source>
</evidence>
<dbReference type="GO" id="GO:0004497">
    <property type="term" value="F:monooxygenase activity"/>
    <property type="evidence" value="ECO:0007669"/>
    <property type="project" value="UniProtKB-KW"/>
</dbReference>
<dbReference type="Proteomes" id="UP000092177">
    <property type="component" value="Chromosome 9"/>
</dbReference>
<gene>
    <name evidence="7" type="ORF">CH63R_13315</name>
</gene>
<organism evidence="7 8">
    <name type="scientific">Colletotrichum higginsianum (strain IMI 349063)</name>
    <name type="common">Crucifer anthracnose fungus</name>
    <dbReference type="NCBI Taxonomy" id="759273"/>
    <lineage>
        <taxon>Eukaryota</taxon>
        <taxon>Fungi</taxon>
        <taxon>Dikarya</taxon>
        <taxon>Ascomycota</taxon>
        <taxon>Pezizomycotina</taxon>
        <taxon>Sordariomycetes</taxon>
        <taxon>Hypocreomycetidae</taxon>
        <taxon>Glomerellales</taxon>
        <taxon>Glomerellaceae</taxon>
        <taxon>Colletotrichum</taxon>
        <taxon>Colletotrichum destructivum species complex</taxon>
    </lineage>
</organism>
<feature type="transmembrane region" description="Helical" evidence="5">
    <location>
        <begin position="86"/>
        <end position="106"/>
    </location>
</feature>
<comment type="similarity">
    <text evidence="1">Belongs to the paxM FAD-dependent monooxygenase family.</text>
</comment>
<reference evidence="8" key="1">
    <citation type="journal article" date="2017" name="BMC Genomics">
        <title>Gapless genome assembly of Colletotrichum higginsianum reveals chromosome structure and association of transposable elements with secondary metabolite gene clusters.</title>
        <authorList>
            <person name="Dallery J.-F."/>
            <person name="Lapalu N."/>
            <person name="Zampounis A."/>
            <person name="Pigne S."/>
            <person name="Luyten I."/>
            <person name="Amselem J."/>
            <person name="Wittenberg A.H.J."/>
            <person name="Zhou S."/>
            <person name="de Queiroz M.V."/>
            <person name="Robin G.P."/>
            <person name="Auger A."/>
            <person name="Hainaut M."/>
            <person name="Henrissat B."/>
            <person name="Kim K.-T."/>
            <person name="Lee Y.-H."/>
            <person name="Lespinet O."/>
            <person name="Schwartz D.C."/>
            <person name="Thon M.R."/>
            <person name="O'Connell R.J."/>
        </authorList>
    </citation>
    <scope>NUCLEOTIDE SEQUENCE [LARGE SCALE GENOMIC DNA]</scope>
    <source>
        <strain evidence="8">IMI 349063</strain>
    </source>
</reference>
<keyword evidence="5" id="KW-0472">Membrane</keyword>
<dbReference type="OrthoDB" id="9993796at2759"/>
<evidence type="ECO:0000313" key="8">
    <source>
        <dbReference type="Proteomes" id="UP000092177"/>
    </source>
</evidence>
<evidence type="ECO:0000256" key="4">
    <source>
        <dbReference type="ARBA" id="ARBA00023033"/>
    </source>
</evidence>
<dbReference type="GeneID" id="28872396"/>
<dbReference type="InterPro" id="IPR050493">
    <property type="entry name" value="FAD-dep_Monooxygenase_BioMet"/>
</dbReference>
<dbReference type="RefSeq" id="XP_018152706.1">
    <property type="nucleotide sequence ID" value="XM_018308289.1"/>
</dbReference>
<dbReference type="PANTHER" id="PTHR13789">
    <property type="entry name" value="MONOOXYGENASE"/>
    <property type="match status" value="1"/>
</dbReference>
<accession>A0A1B7XWQ3</accession>
<dbReference type="Pfam" id="PF00890">
    <property type="entry name" value="FAD_binding_2"/>
    <property type="match status" value="1"/>
</dbReference>
<keyword evidence="2" id="KW-0285">Flavoprotein</keyword>
<keyword evidence="3" id="KW-0560">Oxidoreductase</keyword>
<dbReference type="Gene3D" id="3.50.50.60">
    <property type="entry name" value="FAD/NAD(P)-binding domain"/>
    <property type="match status" value="1"/>
</dbReference>
<comment type="caution">
    <text evidence="7">The sequence shown here is derived from an EMBL/GenBank/DDBJ whole genome shotgun (WGS) entry which is preliminary data.</text>
</comment>
<evidence type="ECO:0000256" key="1">
    <source>
        <dbReference type="ARBA" id="ARBA00007992"/>
    </source>
</evidence>
<evidence type="ECO:0000256" key="5">
    <source>
        <dbReference type="SAM" id="Phobius"/>
    </source>
</evidence>
<evidence type="ECO:0000259" key="6">
    <source>
        <dbReference type="Pfam" id="PF00890"/>
    </source>
</evidence>
<dbReference type="EMBL" id="LTAN01000009">
    <property type="protein sequence ID" value="OBR04188.1"/>
    <property type="molecule type" value="Genomic_DNA"/>
</dbReference>
<keyword evidence="8" id="KW-1185">Reference proteome</keyword>
<dbReference type="VEuPathDB" id="FungiDB:CH63R_13315"/>
<dbReference type="SUPFAM" id="SSF51905">
    <property type="entry name" value="FAD/NAD(P)-binding domain"/>
    <property type="match status" value="1"/>
</dbReference>
<keyword evidence="4" id="KW-0503">Monooxygenase</keyword>
<feature type="domain" description="FAD-dependent oxidoreductase 2 FAD-binding" evidence="6">
    <location>
        <begin position="89"/>
        <end position="119"/>
    </location>
</feature>
<feature type="transmembrane region" description="Helical" evidence="5">
    <location>
        <begin position="47"/>
        <end position="74"/>
    </location>
</feature>
<evidence type="ECO:0000313" key="7">
    <source>
        <dbReference type="EMBL" id="OBR04188.1"/>
    </source>
</evidence>
<dbReference type="InterPro" id="IPR036188">
    <property type="entry name" value="FAD/NAD-bd_sf"/>
</dbReference>
<dbReference type="PANTHER" id="PTHR13789:SF215">
    <property type="entry name" value="FAD-BINDING DOMAIN-CONTAINING PROTEIN-RELATED"/>
    <property type="match status" value="1"/>
</dbReference>
<dbReference type="KEGG" id="chig:CH63R_13315"/>
<keyword evidence="5" id="KW-1133">Transmembrane helix</keyword>